<proteinExistence type="predicted"/>
<comment type="caution">
    <text evidence="1">The sequence shown here is derived from an EMBL/GenBank/DDBJ whole genome shotgun (WGS) entry which is preliminary data.</text>
</comment>
<accession>A0ABR7DUN9</accession>
<evidence type="ECO:0000313" key="1">
    <source>
        <dbReference type="EMBL" id="MBC5635106.1"/>
    </source>
</evidence>
<dbReference type="EMBL" id="JACOOJ010000073">
    <property type="protein sequence ID" value="MBC5635106.1"/>
    <property type="molecule type" value="Genomic_DNA"/>
</dbReference>
<evidence type="ECO:0000313" key="2">
    <source>
        <dbReference type="Proteomes" id="UP000651475"/>
    </source>
</evidence>
<dbReference type="Pfam" id="PF16476">
    <property type="entry name" value="DUF5053"/>
    <property type="match status" value="1"/>
</dbReference>
<dbReference type="RefSeq" id="WP_186931660.1">
    <property type="nucleotide sequence ID" value="NZ_JACOOJ010000073.1"/>
</dbReference>
<name>A0ABR7DUN9_9BACT</name>
<dbReference type="InterPro" id="IPR032483">
    <property type="entry name" value="DUF5053"/>
</dbReference>
<dbReference type="Proteomes" id="UP000651475">
    <property type="component" value="Unassembled WGS sequence"/>
</dbReference>
<gene>
    <name evidence="1" type="ORF">H8S65_20425</name>
</gene>
<keyword evidence="2" id="KW-1185">Reference proteome</keyword>
<reference evidence="1 2" key="1">
    <citation type="submission" date="2020-08" db="EMBL/GenBank/DDBJ databases">
        <title>Genome public.</title>
        <authorList>
            <person name="Liu C."/>
            <person name="Sun Q."/>
        </authorList>
    </citation>
    <scope>NUCLEOTIDE SEQUENCE [LARGE SCALE GENOMIC DNA]</scope>
    <source>
        <strain evidence="1 2">NSJ-79</strain>
    </source>
</reference>
<organism evidence="1 2">
    <name type="scientific">Parabacteroides hominis</name>
    <dbReference type="NCBI Taxonomy" id="2763057"/>
    <lineage>
        <taxon>Bacteria</taxon>
        <taxon>Pseudomonadati</taxon>
        <taxon>Bacteroidota</taxon>
        <taxon>Bacteroidia</taxon>
        <taxon>Bacteroidales</taxon>
        <taxon>Tannerellaceae</taxon>
        <taxon>Parabacteroides</taxon>
    </lineage>
</organism>
<protein>
    <submittedName>
        <fullName evidence="1">DUF5053 domain-containing protein</fullName>
    </submittedName>
</protein>
<sequence>MANKDQINQELEALKSKFMLLNTDEERNAFRSEVKAFANSKSDEEKQLVSEAFIEGANKACVRADKLIDDMLRNKLDGIYESVSWSYIARTYFNKSRAWLSQRINGLMIHGKEAQFTHEEKQTLLQALRDISGKIERTARVIEQTL</sequence>